<evidence type="ECO:0000256" key="1">
    <source>
        <dbReference type="SAM" id="MobiDB-lite"/>
    </source>
</evidence>
<name>A0AAW2M6N4_9LAMI</name>
<sequence>MSADVYRTGELPKQEKFFKSREMPLSRELHRSAKSHNCREFKFEDLNKRAGPISFKETLPAAEGVEPNEKTDASKKYK</sequence>
<evidence type="ECO:0000313" key="2">
    <source>
        <dbReference type="EMBL" id="KAL0327124.1"/>
    </source>
</evidence>
<reference evidence="2" key="1">
    <citation type="submission" date="2020-06" db="EMBL/GenBank/DDBJ databases">
        <authorList>
            <person name="Li T."/>
            <person name="Hu X."/>
            <person name="Zhang T."/>
            <person name="Song X."/>
            <person name="Zhang H."/>
            <person name="Dai N."/>
            <person name="Sheng W."/>
            <person name="Hou X."/>
            <person name="Wei L."/>
        </authorList>
    </citation>
    <scope>NUCLEOTIDE SEQUENCE</scope>
    <source>
        <strain evidence="2">G01</strain>
        <tissue evidence="2">Leaf</tissue>
    </source>
</reference>
<reference evidence="2" key="2">
    <citation type="journal article" date="2024" name="Plant">
        <title>Genomic evolution and insights into agronomic trait innovations of Sesamum species.</title>
        <authorList>
            <person name="Miao H."/>
            <person name="Wang L."/>
            <person name="Qu L."/>
            <person name="Liu H."/>
            <person name="Sun Y."/>
            <person name="Le M."/>
            <person name="Wang Q."/>
            <person name="Wei S."/>
            <person name="Zheng Y."/>
            <person name="Lin W."/>
            <person name="Duan Y."/>
            <person name="Cao H."/>
            <person name="Xiong S."/>
            <person name="Wang X."/>
            <person name="Wei L."/>
            <person name="Li C."/>
            <person name="Ma Q."/>
            <person name="Ju M."/>
            <person name="Zhao R."/>
            <person name="Li G."/>
            <person name="Mu C."/>
            <person name="Tian Q."/>
            <person name="Mei H."/>
            <person name="Zhang T."/>
            <person name="Gao T."/>
            <person name="Zhang H."/>
        </authorList>
    </citation>
    <scope>NUCLEOTIDE SEQUENCE</scope>
    <source>
        <strain evidence="2">G01</strain>
    </source>
</reference>
<feature type="region of interest" description="Disordered" evidence="1">
    <location>
        <begin position="57"/>
        <end position="78"/>
    </location>
</feature>
<gene>
    <name evidence="2" type="ORF">Sangu_1790400</name>
</gene>
<dbReference type="AlphaFoldDB" id="A0AAW2M6N4"/>
<protein>
    <submittedName>
        <fullName evidence="2">Uncharacterized protein</fullName>
    </submittedName>
</protein>
<dbReference type="EMBL" id="JACGWK010000011">
    <property type="protein sequence ID" value="KAL0327124.1"/>
    <property type="molecule type" value="Genomic_DNA"/>
</dbReference>
<accession>A0AAW2M6N4</accession>
<feature type="compositionally biased region" description="Basic and acidic residues" evidence="1">
    <location>
        <begin position="67"/>
        <end position="78"/>
    </location>
</feature>
<organism evidence="2">
    <name type="scientific">Sesamum angustifolium</name>
    <dbReference type="NCBI Taxonomy" id="2727405"/>
    <lineage>
        <taxon>Eukaryota</taxon>
        <taxon>Viridiplantae</taxon>
        <taxon>Streptophyta</taxon>
        <taxon>Embryophyta</taxon>
        <taxon>Tracheophyta</taxon>
        <taxon>Spermatophyta</taxon>
        <taxon>Magnoliopsida</taxon>
        <taxon>eudicotyledons</taxon>
        <taxon>Gunneridae</taxon>
        <taxon>Pentapetalae</taxon>
        <taxon>asterids</taxon>
        <taxon>lamiids</taxon>
        <taxon>Lamiales</taxon>
        <taxon>Pedaliaceae</taxon>
        <taxon>Sesamum</taxon>
    </lineage>
</organism>
<proteinExistence type="predicted"/>
<comment type="caution">
    <text evidence="2">The sequence shown here is derived from an EMBL/GenBank/DDBJ whole genome shotgun (WGS) entry which is preliminary data.</text>
</comment>